<reference evidence="1 2" key="1">
    <citation type="submission" date="2019-03" db="EMBL/GenBank/DDBJ databases">
        <title>Cohnella endophytica sp. nov., a novel endophytic bacterium isolated from bark of Sonneratia apetala.</title>
        <authorList>
            <person name="Tuo L."/>
        </authorList>
    </citation>
    <scope>NUCLEOTIDE SEQUENCE [LARGE SCALE GENOMIC DNA]</scope>
    <source>
        <strain evidence="1 2">CCTCC AB 208254</strain>
    </source>
</reference>
<protein>
    <submittedName>
        <fullName evidence="1">DUF2508 family protein</fullName>
    </submittedName>
</protein>
<dbReference type="EMBL" id="SOMN01000015">
    <property type="protein sequence ID" value="TFE26065.1"/>
    <property type="molecule type" value="Genomic_DNA"/>
</dbReference>
<accession>A0A4Y8M0W3</accession>
<keyword evidence="2" id="KW-1185">Reference proteome</keyword>
<dbReference type="OrthoDB" id="2649829at2"/>
<dbReference type="InterPro" id="IPR019644">
    <property type="entry name" value="DUF2508"/>
</dbReference>
<evidence type="ECO:0000313" key="2">
    <source>
        <dbReference type="Proteomes" id="UP000297900"/>
    </source>
</evidence>
<proteinExistence type="predicted"/>
<dbReference type="AlphaFoldDB" id="A0A4Y8M0W3"/>
<name>A0A4Y8M0W3_9BACL</name>
<gene>
    <name evidence="1" type="ORF">E2980_12060</name>
</gene>
<evidence type="ECO:0000313" key="1">
    <source>
        <dbReference type="EMBL" id="TFE26065.1"/>
    </source>
</evidence>
<sequence length="87" mass="10071">MVVQLGKKREPASVQSIERQRLIADIRKAEQEWIQAEWTFQHALGEDHVDYAIYCLEAAEKRLSILLRQAKWQWSHPATVEEGEGIG</sequence>
<organism evidence="1 2">
    <name type="scientific">Cohnella luojiensis</name>
    <dbReference type="NCBI Taxonomy" id="652876"/>
    <lineage>
        <taxon>Bacteria</taxon>
        <taxon>Bacillati</taxon>
        <taxon>Bacillota</taxon>
        <taxon>Bacilli</taxon>
        <taxon>Bacillales</taxon>
        <taxon>Paenibacillaceae</taxon>
        <taxon>Cohnella</taxon>
    </lineage>
</organism>
<dbReference type="Pfam" id="PF10704">
    <property type="entry name" value="DUF2508"/>
    <property type="match status" value="1"/>
</dbReference>
<comment type="caution">
    <text evidence="1">The sequence shown here is derived from an EMBL/GenBank/DDBJ whole genome shotgun (WGS) entry which is preliminary data.</text>
</comment>
<dbReference type="Proteomes" id="UP000297900">
    <property type="component" value="Unassembled WGS sequence"/>
</dbReference>